<reference evidence="2 3" key="1">
    <citation type="journal article" date="2016" name="Nat. Commun.">
        <title>Thousands of microbial genomes shed light on interconnected biogeochemical processes in an aquifer system.</title>
        <authorList>
            <person name="Anantharaman K."/>
            <person name="Brown C.T."/>
            <person name="Hug L.A."/>
            <person name="Sharon I."/>
            <person name="Castelle C.J."/>
            <person name="Probst A.J."/>
            <person name="Thomas B.C."/>
            <person name="Singh A."/>
            <person name="Wilkins M.J."/>
            <person name="Karaoz U."/>
            <person name="Brodie E.L."/>
            <person name="Williams K.H."/>
            <person name="Hubbard S.S."/>
            <person name="Banfield J.F."/>
        </authorList>
    </citation>
    <scope>NUCLEOTIDE SEQUENCE [LARGE SCALE GENOMIC DNA]</scope>
</reference>
<evidence type="ECO:0000256" key="1">
    <source>
        <dbReference type="SAM" id="Phobius"/>
    </source>
</evidence>
<gene>
    <name evidence="2" type="ORF">A2261_01060</name>
</gene>
<comment type="caution">
    <text evidence="2">The sequence shown here is derived from an EMBL/GenBank/DDBJ whole genome shotgun (WGS) entry which is preliminary data.</text>
</comment>
<protein>
    <submittedName>
        <fullName evidence="2">Uncharacterized protein</fullName>
    </submittedName>
</protein>
<feature type="transmembrane region" description="Helical" evidence="1">
    <location>
        <begin position="80"/>
        <end position="101"/>
    </location>
</feature>
<evidence type="ECO:0000313" key="3">
    <source>
        <dbReference type="Proteomes" id="UP000177803"/>
    </source>
</evidence>
<dbReference type="EMBL" id="MFQR01000041">
    <property type="protein sequence ID" value="OGH84176.1"/>
    <property type="molecule type" value="Genomic_DNA"/>
</dbReference>
<keyword evidence="1" id="KW-1133">Transmembrane helix</keyword>
<accession>A0A1F6NJE7</accession>
<name>A0A1F6NJE7_9BACT</name>
<proteinExistence type="predicted"/>
<evidence type="ECO:0000313" key="2">
    <source>
        <dbReference type="EMBL" id="OGH84176.1"/>
    </source>
</evidence>
<sequence length="103" mass="11152">MSKTILGWGIVNALATLAYIGFVVGIMSNSERIFDTAGRVVGPMAMLTLFVMSAAITGALVLGRPIWWYLAGQKKESVKLFITTVAWLAILFAVIVLAAMVRF</sequence>
<organism evidence="2 3">
    <name type="scientific">Candidatus Magasanikbacteria bacterium RIFOXYA2_FULL_44_8</name>
    <dbReference type="NCBI Taxonomy" id="1798696"/>
    <lineage>
        <taxon>Bacteria</taxon>
        <taxon>Candidatus Magasanikiibacteriota</taxon>
    </lineage>
</organism>
<feature type="transmembrane region" description="Helical" evidence="1">
    <location>
        <begin position="40"/>
        <end position="60"/>
    </location>
</feature>
<dbReference type="AlphaFoldDB" id="A0A1F6NJE7"/>
<keyword evidence="1" id="KW-0812">Transmembrane</keyword>
<dbReference type="Proteomes" id="UP000177803">
    <property type="component" value="Unassembled WGS sequence"/>
</dbReference>
<keyword evidence="1" id="KW-0472">Membrane</keyword>
<feature type="transmembrane region" description="Helical" evidence="1">
    <location>
        <begin position="6"/>
        <end position="28"/>
    </location>
</feature>